<organism evidence="1">
    <name type="scientific">Burkholderia stagnalis</name>
    <dbReference type="NCBI Taxonomy" id="1503054"/>
    <lineage>
        <taxon>Bacteria</taxon>
        <taxon>Pseudomonadati</taxon>
        <taxon>Pseudomonadota</taxon>
        <taxon>Betaproteobacteria</taxon>
        <taxon>Burkholderiales</taxon>
        <taxon>Burkholderiaceae</taxon>
        <taxon>Burkholderia</taxon>
        <taxon>Burkholderia cepacia complex</taxon>
    </lineage>
</organism>
<dbReference type="AlphaFoldDB" id="A0A125I8G6"/>
<sequence length="96" mass="9839">MAFKKISKPEHYVVQLDDAGAVDVVTLRAVESVVDSETGAAISDATAIVPIVNFSDSADMPGARAGLVALRELIDSAVARTGAAARKSDNATGEPV</sequence>
<proteinExistence type="predicted"/>
<dbReference type="EMBL" id="LPHB01000025">
    <property type="protein sequence ID" value="KWA66071.1"/>
    <property type="molecule type" value="Genomic_DNA"/>
</dbReference>
<protein>
    <submittedName>
        <fullName evidence="1">Uncharacterized protein</fullName>
    </submittedName>
</protein>
<gene>
    <name evidence="1" type="ORF">WT44_07510</name>
</gene>
<name>A0A125I8G6_9BURK</name>
<dbReference type="RefSeq" id="WP_059891472.1">
    <property type="nucleotide sequence ID" value="NZ_LPAO01000035.1"/>
</dbReference>
<reference evidence="1 2" key="1">
    <citation type="submission" date="2015-11" db="EMBL/GenBank/DDBJ databases">
        <title>Expanding the genomic diversity of Burkholderia species for the development of highly accurate diagnostics.</title>
        <authorList>
            <person name="Sahl J."/>
            <person name="Keim P."/>
            <person name="Wagner D."/>
        </authorList>
    </citation>
    <scope>NUCLEOTIDE SEQUENCE [LARGE SCALE GENOMIC DNA]</scope>
    <source>
        <strain evidence="1 2">MSMB1960WGS</strain>
    </source>
</reference>
<evidence type="ECO:0000313" key="1">
    <source>
        <dbReference type="EMBL" id="KWA66071.1"/>
    </source>
</evidence>
<evidence type="ECO:0000313" key="2">
    <source>
        <dbReference type="Proteomes" id="UP000068603"/>
    </source>
</evidence>
<comment type="caution">
    <text evidence="1">The sequence shown here is derived from an EMBL/GenBank/DDBJ whole genome shotgun (WGS) entry which is preliminary data.</text>
</comment>
<dbReference type="Proteomes" id="UP000068603">
    <property type="component" value="Unassembled WGS sequence"/>
</dbReference>
<accession>A0A125I8G6</accession>